<keyword evidence="1" id="KW-0732">Signal</keyword>
<dbReference type="EMBL" id="BNAD01000001">
    <property type="protein sequence ID" value="GHE15385.1"/>
    <property type="molecule type" value="Genomic_DNA"/>
</dbReference>
<organism evidence="2 3">
    <name type="scientific">Nocardioides flavus</name>
    <name type="common">ex Wang et al. 2016</name>
    <dbReference type="NCBI Taxonomy" id="2058780"/>
    <lineage>
        <taxon>Bacteria</taxon>
        <taxon>Bacillati</taxon>
        <taxon>Actinomycetota</taxon>
        <taxon>Actinomycetes</taxon>
        <taxon>Propionibacteriales</taxon>
        <taxon>Nocardioidaceae</taxon>
        <taxon>Nocardioides</taxon>
    </lineage>
</organism>
<dbReference type="PROSITE" id="PS51257">
    <property type="entry name" value="PROKAR_LIPOPROTEIN"/>
    <property type="match status" value="1"/>
</dbReference>
<comment type="caution">
    <text evidence="2">The sequence shown here is derived from an EMBL/GenBank/DDBJ whole genome shotgun (WGS) entry which is preliminary data.</text>
</comment>
<proteinExistence type="predicted"/>
<keyword evidence="3" id="KW-1185">Reference proteome</keyword>
<name>A0ABQ3HG22_9ACTN</name>
<evidence type="ECO:0000313" key="3">
    <source>
        <dbReference type="Proteomes" id="UP000597341"/>
    </source>
</evidence>
<dbReference type="Proteomes" id="UP000597341">
    <property type="component" value="Unassembled WGS sequence"/>
</dbReference>
<feature type="chain" id="PRO_5046652435" evidence="1">
    <location>
        <begin position="20"/>
        <end position="104"/>
    </location>
</feature>
<reference evidence="3" key="1">
    <citation type="journal article" date="2019" name="Int. J. Syst. Evol. Microbiol.">
        <title>The Global Catalogue of Microorganisms (GCM) 10K type strain sequencing project: providing services to taxonomists for standard genome sequencing and annotation.</title>
        <authorList>
            <consortium name="The Broad Institute Genomics Platform"/>
            <consortium name="The Broad Institute Genome Sequencing Center for Infectious Disease"/>
            <person name="Wu L."/>
            <person name="Ma J."/>
        </authorList>
    </citation>
    <scope>NUCLEOTIDE SEQUENCE [LARGE SCALE GENOMIC DNA]</scope>
    <source>
        <strain evidence="3">CGMCC 1.12791</strain>
    </source>
</reference>
<feature type="signal peptide" evidence="1">
    <location>
        <begin position="1"/>
        <end position="19"/>
    </location>
</feature>
<gene>
    <name evidence="2" type="ORF">GCM10011376_03310</name>
</gene>
<evidence type="ECO:0000256" key="1">
    <source>
        <dbReference type="SAM" id="SignalP"/>
    </source>
</evidence>
<evidence type="ECO:0000313" key="2">
    <source>
        <dbReference type="EMBL" id="GHE15385.1"/>
    </source>
</evidence>
<accession>A0ABQ3HG22</accession>
<sequence>MRCAVLLVVVLAGAASSCASEESAPACEDVSTTVLDGGVSHASPAAALGDLLADADRVTEQADDSKGFETVTFRGYDEDGDLVGRVVVEGGGRGWVAARVDTCG</sequence>
<dbReference type="RefSeq" id="WP_229855952.1">
    <property type="nucleotide sequence ID" value="NZ_BNAD01000001.1"/>
</dbReference>
<protein>
    <submittedName>
        <fullName evidence="2">Uncharacterized protein</fullName>
    </submittedName>
</protein>